<protein>
    <submittedName>
        <fullName evidence="2">Uncharacterized protein</fullName>
    </submittedName>
</protein>
<evidence type="ECO:0000313" key="2">
    <source>
        <dbReference type="EMBL" id="SDK79721.1"/>
    </source>
</evidence>
<name>A0A1G9EUF7_9PSED</name>
<dbReference type="EMBL" id="FNFD01000010">
    <property type="protein sequence ID" value="SDK79721.1"/>
    <property type="molecule type" value="Genomic_DNA"/>
</dbReference>
<gene>
    <name evidence="2" type="ORF">SAMN05216186_110180</name>
</gene>
<feature type="chain" id="PRO_5011523838" evidence="1">
    <location>
        <begin position="20"/>
        <end position="240"/>
    </location>
</feature>
<dbReference type="Proteomes" id="UP000198706">
    <property type="component" value="Unassembled WGS sequence"/>
</dbReference>
<keyword evidence="1" id="KW-0732">Signal</keyword>
<sequence>MTRAALVMALLCLAPLCWAEPSLHTQALLLTANALVYFDADPRARPDERHLVRMQQAGEGVRRQLDARPWPAELRQAGEALLARQIALAAVPREQAPRYPQLLVALLDARLQLEAQLRQHAEAATAPRQLLQRLNRAMGELLLHAQARSARVLGDHSLSLDQDGFAALDQQIEADFAEAIELLPAQAEALHKQRLVYRFVRKRLLDPDPGQVDGSLERYVGGVLLSLDALAADPMLDPLP</sequence>
<organism evidence="2 3">
    <name type="scientific">Pseudomonas indica</name>
    <dbReference type="NCBI Taxonomy" id="137658"/>
    <lineage>
        <taxon>Bacteria</taxon>
        <taxon>Pseudomonadati</taxon>
        <taxon>Pseudomonadota</taxon>
        <taxon>Gammaproteobacteria</taxon>
        <taxon>Pseudomonadales</taxon>
        <taxon>Pseudomonadaceae</taxon>
        <taxon>Pseudomonas</taxon>
    </lineage>
</organism>
<accession>A0A1G9EUF7</accession>
<dbReference type="STRING" id="137658.SAMN05216186_110180"/>
<reference evidence="2 3" key="1">
    <citation type="submission" date="2016-10" db="EMBL/GenBank/DDBJ databases">
        <authorList>
            <person name="de Groot N.N."/>
        </authorList>
    </citation>
    <scope>NUCLEOTIDE SEQUENCE [LARGE SCALE GENOMIC DNA]</scope>
    <source>
        <strain evidence="2 3">JCM 21544</strain>
    </source>
</reference>
<proteinExistence type="predicted"/>
<dbReference type="RefSeq" id="WP_084337804.1">
    <property type="nucleotide sequence ID" value="NZ_FNFD01000010.1"/>
</dbReference>
<keyword evidence="3" id="KW-1185">Reference proteome</keyword>
<evidence type="ECO:0000313" key="3">
    <source>
        <dbReference type="Proteomes" id="UP000198706"/>
    </source>
</evidence>
<feature type="signal peptide" evidence="1">
    <location>
        <begin position="1"/>
        <end position="19"/>
    </location>
</feature>
<dbReference type="AlphaFoldDB" id="A0A1G9EUF7"/>
<evidence type="ECO:0000256" key="1">
    <source>
        <dbReference type="SAM" id="SignalP"/>
    </source>
</evidence>